<dbReference type="PANTHER" id="PTHR10395:SF7">
    <property type="entry name" value="5-HYDROXYISOURATE HYDROLASE"/>
    <property type="match status" value="1"/>
</dbReference>
<dbReference type="RefSeq" id="WP_406855490.1">
    <property type="nucleotide sequence ID" value="NZ_CP157484.1"/>
</dbReference>
<dbReference type="InterPro" id="IPR036817">
    <property type="entry name" value="Transthyretin/HIU_hydrolase_sf"/>
</dbReference>
<dbReference type="AlphaFoldDB" id="A0AAU7JEM2"/>
<dbReference type="SUPFAM" id="SSF49472">
    <property type="entry name" value="Transthyretin (synonym: prealbumin)"/>
    <property type="match status" value="1"/>
</dbReference>
<proteinExistence type="predicted"/>
<evidence type="ECO:0000259" key="1">
    <source>
        <dbReference type="Pfam" id="PF00576"/>
    </source>
</evidence>
<feature type="domain" description="Transthyretin/hydroxyisourate hydrolase" evidence="1">
    <location>
        <begin position="5"/>
        <end position="119"/>
    </location>
</feature>
<protein>
    <submittedName>
        <fullName evidence="2">Hydroxyisourate hydrolase</fullName>
        <ecNumber evidence="2">3.5.2.17</ecNumber>
    </submittedName>
</protein>
<gene>
    <name evidence="2" type="ORF">ABEG18_23625</name>
</gene>
<dbReference type="GO" id="GO:0033971">
    <property type="term" value="F:hydroxyisourate hydrolase activity"/>
    <property type="evidence" value="ECO:0007669"/>
    <property type="project" value="UniProtKB-EC"/>
</dbReference>
<organism evidence="2">
    <name type="scientific">Alsobacter sp. KACC 23698</name>
    <dbReference type="NCBI Taxonomy" id="3149229"/>
    <lineage>
        <taxon>Bacteria</taxon>
        <taxon>Pseudomonadati</taxon>
        <taxon>Pseudomonadota</taxon>
        <taxon>Alphaproteobacteria</taxon>
        <taxon>Hyphomicrobiales</taxon>
        <taxon>Alsobacteraceae</taxon>
        <taxon>Alsobacter</taxon>
    </lineage>
</organism>
<sequence length="120" mass="12939">MAGGISLHGVDIAKGVPATGLFVELYACGSADAERRKVAEGALGPHGALDHPVVRGEGVEAGPYECLFHLGDWMRANGYSEAEAGFMNVLPFRFVVTRIDEHYHLPLKFTPWGVSLFRGV</sequence>
<dbReference type="GO" id="GO:0006144">
    <property type="term" value="P:purine nucleobase metabolic process"/>
    <property type="evidence" value="ECO:0007669"/>
    <property type="project" value="TreeGrafter"/>
</dbReference>
<dbReference type="Gene3D" id="2.60.40.180">
    <property type="entry name" value="Transthyretin/hydroxyisourate hydrolase domain"/>
    <property type="match status" value="1"/>
</dbReference>
<dbReference type="EMBL" id="CP157484">
    <property type="protein sequence ID" value="XBO38650.1"/>
    <property type="molecule type" value="Genomic_DNA"/>
</dbReference>
<dbReference type="InterPro" id="IPR023416">
    <property type="entry name" value="Transthyretin/HIU_hydrolase_d"/>
</dbReference>
<name>A0AAU7JEM2_9HYPH</name>
<dbReference type="PANTHER" id="PTHR10395">
    <property type="entry name" value="URICASE AND TRANSTHYRETIN-RELATED"/>
    <property type="match status" value="1"/>
</dbReference>
<dbReference type="Pfam" id="PF00576">
    <property type="entry name" value="Transthyretin"/>
    <property type="match status" value="1"/>
</dbReference>
<dbReference type="EC" id="3.5.2.17" evidence="2"/>
<reference evidence="2" key="1">
    <citation type="submission" date="2024-05" db="EMBL/GenBank/DDBJ databases">
        <authorList>
            <person name="Kim S."/>
            <person name="Heo J."/>
            <person name="Choi H."/>
            <person name="Choi Y."/>
            <person name="Kwon S.-W."/>
            <person name="Kim Y."/>
        </authorList>
    </citation>
    <scope>NUCLEOTIDE SEQUENCE</scope>
    <source>
        <strain evidence="2">KACC 23698</strain>
    </source>
</reference>
<evidence type="ECO:0000313" key="2">
    <source>
        <dbReference type="EMBL" id="XBO38650.1"/>
    </source>
</evidence>
<keyword evidence="2" id="KW-0378">Hydrolase</keyword>
<accession>A0AAU7JEM2</accession>